<reference evidence="4 5" key="1">
    <citation type="submission" date="2016-06" db="EMBL/GenBank/DDBJ databases">
        <title>Gene turnover analysis identifies the evolutionary adaptation of the extremophile Acidithiobacillus caldus.</title>
        <authorList>
            <person name="Zhang X."/>
        </authorList>
    </citation>
    <scope>NUCLEOTIDE SEQUENCE [LARGE SCALE GENOMIC DNA]</scope>
    <source>
        <strain evidence="4 5">S1</strain>
    </source>
</reference>
<feature type="domain" description="N-acetyltransferase" evidence="3">
    <location>
        <begin position="4"/>
        <end position="178"/>
    </location>
</feature>
<dbReference type="GO" id="GO:0016747">
    <property type="term" value="F:acyltransferase activity, transferring groups other than amino-acyl groups"/>
    <property type="evidence" value="ECO:0007669"/>
    <property type="project" value="InterPro"/>
</dbReference>
<keyword evidence="1 4" id="KW-0808">Transferase</keyword>
<dbReference type="AlphaFoldDB" id="A0A1E7YZU8"/>
<proteinExistence type="predicted"/>
<dbReference type="InterPro" id="IPR016181">
    <property type="entry name" value="Acyl_CoA_acyltransferase"/>
</dbReference>
<evidence type="ECO:0000256" key="2">
    <source>
        <dbReference type="ARBA" id="ARBA00023315"/>
    </source>
</evidence>
<keyword evidence="2" id="KW-0012">Acyltransferase</keyword>
<name>A0A1E7YZU8_9PROT</name>
<sequence length="185" mass="20281">MSAVVARLAQTADLPALVTLVNGVYRGPEAAARAWTTEANIIDGQRCDLEMLQTLHQPPLGFFLLVEEPDTGRIAAACHLKDCGAAIAETGMLSVALHRQGQGLGSLLLHRAETEAQHQWQSSIMRLWVIDGRVELLAFYARRGYRATGVHQPFPSDPRYGIPRTPGLRLLALEKPLGRGRSPER</sequence>
<dbReference type="Proteomes" id="UP000175707">
    <property type="component" value="Unassembled WGS sequence"/>
</dbReference>
<organism evidence="4 5">
    <name type="scientific">Acidithiobacillus caldus</name>
    <dbReference type="NCBI Taxonomy" id="33059"/>
    <lineage>
        <taxon>Bacteria</taxon>
        <taxon>Pseudomonadati</taxon>
        <taxon>Pseudomonadota</taxon>
        <taxon>Acidithiobacillia</taxon>
        <taxon>Acidithiobacillales</taxon>
        <taxon>Acidithiobacillaceae</taxon>
        <taxon>Acidithiobacillus</taxon>
    </lineage>
</organism>
<accession>A0A1E7YZU8</accession>
<dbReference type="Pfam" id="PF00583">
    <property type="entry name" value="Acetyltransf_1"/>
    <property type="match status" value="1"/>
</dbReference>
<dbReference type="PANTHER" id="PTHR43877:SF2">
    <property type="entry name" value="AMINOALKYLPHOSPHONATE N-ACETYLTRANSFERASE-RELATED"/>
    <property type="match status" value="1"/>
</dbReference>
<dbReference type="SUPFAM" id="SSF55729">
    <property type="entry name" value="Acyl-CoA N-acyltransferases (Nat)"/>
    <property type="match status" value="1"/>
</dbReference>
<dbReference type="PROSITE" id="PS51186">
    <property type="entry name" value="GNAT"/>
    <property type="match status" value="1"/>
</dbReference>
<evidence type="ECO:0000256" key="1">
    <source>
        <dbReference type="ARBA" id="ARBA00022679"/>
    </source>
</evidence>
<dbReference type="InterPro" id="IPR000182">
    <property type="entry name" value="GNAT_dom"/>
</dbReference>
<evidence type="ECO:0000313" key="4">
    <source>
        <dbReference type="EMBL" id="OFC62056.1"/>
    </source>
</evidence>
<dbReference type="InterPro" id="IPR050832">
    <property type="entry name" value="Bact_Acetyltransf"/>
</dbReference>
<dbReference type="Gene3D" id="3.40.630.30">
    <property type="match status" value="1"/>
</dbReference>
<gene>
    <name evidence="4" type="ORF">BAE30_03110</name>
</gene>
<comment type="caution">
    <text evidence="4">The sequence shown here is derived from an EMBL/GenBank/DDBJ whole genome shotgun (WGS) entry which is preliminary data.</text>
</comment>
<evidence type="ECO:0000259" key="3">
    <source>
        <dbReference type="PROSITE" id="PS51186"/>
    </source>
</evidence>
<protein>
    <submittedName>
        <fullName evidence="4">Acetyltransferase</fullName>
    </submittedName>
</protein>
<evidence type="ECO:0000313" key="5">
    <source>
        <dbReference type="Proteomes" id="UP000175707"/>
    </source>
</evidence>
<dbReference type="PANTHER" id="PTHR43877">
    <property type="entry name" value="AMINOALKYLPHOSPHONATE N-ACETYLTRANSFERASE-RELATED-RELATED"/>
    <property type="match status" value="1"/>
</dbReference>
<dbReference type="RefSeq" id="WP_215873853.1">
    <property type="nucleotide sequence ID" value="NZ_JABBDM010000076.1"/>
</dbReference>
<dbReference type="EMBL" id="LZYH01000295">
    <property type="protein sequence ID" value="OFC62056.1"/>
    <property type="molecule type" value="Genomic_DNA"/>
</dbReference>